<gene>
    <name evidence="9" type="ORF">MCOR_46583</name>
</gene>
<dbReference type="SUPFAM" id="SSF51905">
    <property type="entry name" value="FAD/NAD(P)-binding domain"/>
    <property type="match status" value="1"/>
</dbReference>
<dbReference type="PANTHER" id="PTHR11552:SF147">
    <property type="entry name" value="CHOLINE DEHYDROGENASE, MITOCHONDRIAL"/>
    <property type="match status" value="1"/>
</dbReference>
<feature type="binding site" evidence="5">
    <location>
        <position position="259"/>
    </location>
    <ligand>
        <name>FAD</name>
        <dbReference type="ChEBI" id="CHEBI:57692"/>
    </ligand>
</feature>
<evidence type="ECO:0000259" key="8">
    <source>
        <dbReference type="PROSITE" id="PS00624"/>
    </source>
</evidence>
<accession>A0A6J8DYR7</accession>
<dbReference type="Pfam" id="PF05199">
    <property type="entry name" value="GMC_oxred_C"/>
    <property type="match status" value="1"/>
</dbReference>
<evidence type="ECO:0000313" key="10">
    <source>
        <dbReference type="Proteomes" id="UP000507470"/>
    </source>
</evidence>
<dbReference type="PROSITE" id="PS00624">
    <property type="entry name" value="GMC_OXRED_2"/>
    <property type="match status" value="1"/>
</dbReference>
<keyword evidence="3 6" id="KW-0285">Flavoprotein</keyword>
<dbReference type="Gene3D" id="3.50.50.60">
    <property type="entry name" value="FAD/NAD(P)-binding domain"/>
    <property type="match status" value="1"/>
</dbReference>
<dbReference type="PANTHER" id="PTHR11552">
    <property type="entry name" value="GLUCOSE-METHANOL-CHOLINE GMC OXIDOREDUCTASE"/>
    <property type="match status" value="1"/>
</dbReference>
<dbReference type="Pfam" id="PF00732">
    <property type="entry name" value="GMC_oxred_N"/>
    <property type="match status" value="1"/>
</dbReference>
<dbReference type="GO" id="GO:0050660">
    <property type="term" value="F:flavin adenine dinucleotide binding"/>
    <property type="evidence" value="ECO:0007669"/>
    <property type="project" value="InterPro"/>
</dbReference>
<protein>
    <recommendedName>
        <fullName evidence="7 8">Glucose-methanol-choline oxidoreductase N-terminal domain-containing protein</fullName>
    </recommendedName>
</protein>
<dbReference type="GO" id="GO:0016614">
    <property type="term" value="F:oxidoreductase activity, acting on CH-OH group of donors"/>
    <property type="evidence" value="ECO:0007669"/>
    <property type="project" value="InterPro"/>
</dbReference>
<dbReference type="InterPro" id="IPR007867">
    <property type="entry name" value="GMC_OxRtase_C"/>
</dbReference>
<comment type="similarity">
    <text evidence="2 6">Belongs to the GMC oxidoreductase family.</text>
</comment>
<dbReference type="OrthoDB" id="6432211at2759"/>
<dbReference type="InterPro" id="IPR000172">
    <property type="entry name" value="GMC_OxRdtase_N"/>
</dbReference>
<sequence length="625" mass="69412">MFLGHSLLSYASIINFLNTVAPPGPRDPPGVFDKPLEQYYDYIVVGSGSAGGIIATRLTEDPVSVLLLEAGGSDLENEQTQIPLTAGNLLRSKYDWNFKTVPQKHSHKALKNRENYYPRGKMLGGSSSINGMLYMRGSRHDYDEWERQGCKGWGYSGVLPYFKKMENVTVPELKDSPYRSSGGPITIAHEKLCDLELFHLQAAAEIGYPTYDCNGGDDQTGFCPTQANIKDGQRCSTASCYLRPNMHRKNLQISLNSHVTKVLIKDGRAEGVEFMKGVSNPVKHKVFARHEVILSAGSLASPHILLLSGIGPKKQLEKQKITVHADLPVGEYLDEHAMLFLSFSINSTLNLNSDKFSDPGTIVDYVLNKKGYLKRSSVDGNLFARIEPHSELEHPNVQAIFVGIAFEKQGIENGYLPYNDEVKEELLKRTTTSSFDVYVHILHPSSKGNIQLATNNPLDRPIIDPKCFSNDLDVETMLQAIRLTQKMINTTAWRSIDAKYIRLDFPGYCGDVTYDTDDYWKCIIRNFAVAANHQTCTCRMGSPTDPTAVVDPTLKVIGISNLRVADASVMRNVPSGNTNGPSMMIGEKAADIIKKYRHGQSANNGGVQTISYYMIILLCINILMR</sequence>
<feature type="domain" description="Glucose-methanol-choline oxidoreductase N-terminal" evidence="7">
    <location>
        <begin position="120"/>
        <end position="143"/>
    </location>
</feature>
<dbReference type="PROSITE" id="PS00623">
    <property type="entry name" value="GMC_OXRED_1"/>
    <property type="match status" value="1"/>
</dbReference>
<dbReference type="PIRSF" id="PIRSF000137">
    <property type="entry name" value="Alcohol_oxidase"/>
    <property type="match status" value="1"/>
</dbReference>
<evidence type="ECO:0000256" key="3">
    <source>
        <dbReference type="ARBA" id="ARBA00022630"/>
    </source>
</evidence>
<dbReference type="SUPFAM" id="SSF54373">
    <property type="entry name" value="FAD-linked reductases, C-terminal domain"/>
    <property type="match status" value="1"/>
</dbReference>
<evidence type="ECO:0000256" key="6">
    <source>
        <dbReference type="RuleBase" id="RU003968"/>
    </source>
</evidence>
<dbReference type="Gene3D" id="3.30.560.10">
    <property type="entry name" value="Glucose Oxidase, domain 3"/>
    <property type="match status" value="1"/>
</dbReference>
<keyword evidence="10" id="KW-1185">Reference proteome</keyword>
<evidence type="ECO:0000259" key="7">
    <source>
        <dbReference type="PROSITE" id="PS00623"/>
    </source>
</evidence>
<evidence type="ECO:0000256" key="2">
    <source>
        <dbReference type="ARBA" id="ARBA00010790"/>
    </source>
</evidence>
<name>A0A6J8DYR7_MYTCO</name>
<comment type="cofactor">
    <cofactor evidence="1 5">
        <name>FAD</name>
        <dbReference type="ChEBI" id="CHEBI:57692"/>
    </cofactor>
</comment>
<dbReference type="InterPro" id="IPR036188">
    <property type="entry name" value="FAD/NAD-bd_sf"/>
</dbReference>
<proteinExistence type="inferred from homology"/>
<evidence type="ECO:0000256" key="1">
    <source>
        <dbReference type="ARBA" id="ARBA00001974"/>
    </source>
</evidence>
<keyword evidence="4 5" id="KW-0274">FAD</keyword>
<organism evidence="9 10">
    <name type="scientific">Mytilus coruscus</name>
    <name type="common">Sea mussel</name>
    <dbReference type="NCBI Taxonomy" id="42192"/>
    <lineage>
        <taxon>Eukaryota</taxon>
        <taxon>Metazoa</taxon>
        <taxon>Spiralia</taxon>
        <taxon>Lophotrochozoa</taxon>
        <taxon>Mollusca</taxon>
        <taxon>Bivalvia</taxon>
        <taxon>Autobranchia</taxon>
        <taxon>Pteriomorphia</taxon>
        <taxon>Mytilida</taxon>
        <taxon>Mytiloidea</taxon>
        <taxon>Mytilidae</taxon>
        <taxon>Mytilinae</taxon>
        <taxon>Mytilus</taxon>
    </lineage>
</organism>
<dbReference type="Proteomes" id="UP000507470">
    <property type="component" value="Unassembled WGS sequence"/>
</dbReference>
<evidence type="ECO:0000313" key="9">
    <source>
        <dbReference type="EMBL" id="CAC5413714.1"/>
    </source>
</evidence>
<feature type="domain" description="Glucose-methanol-choline oxidoreductase N-terminal" evidence="8">
    <location>
        <begin position="297"/>
        <end position="311"/>
    </location>
</feature>
<dbReference type="AlphaFoldDB" id="A0A6J8DYR7"/>
<dbReference type="EMBL" id="CACVKT020008219">
    <property type="protein sequence ID" value="CAC5413714.1"/>
    <property type="molecule type" value="Genomic_DNA"/>
</dbReference>
<evidence type="ECO:0000256" key="4">
    <source>
        <dbReference type="ARBA" id="ARBA00022827"/>
    </source>
</evidence>
<reference evidence="9 10" key="1">
    <citation type="submission" date="2020-06" db="EMBL/GenBank/DDBJ databases">
        <authorList>
            <person name="Li R."/>
            <person name="Bekaert M."/>
        </authorList>
    </citation>
    <scope>NUCLEOTIDE SEQUENCE [LARGE SCALE GENOMIC DNA]</scope>
    <source>
        <strain evidence="10">wild</strain>
    </source>
</reference>
<evidence type="ECO:0000256" key="5">
    <source>
        <dbReference type="PIRSR" id="PIRSR000137-2"/>
    </source>
</evidence>
<dbReference type="InterPro" id="IPR012132">
    <property type="entry name" value="GMC_OxRdtase"/>
</dbReference>